<dbReference type="PANTHER" id="PTHR37984:SF5">
    <property type="entry name" value="PROTEIN NYNRIN-LIKE"/>
    <property type="match status" value="1"/>
</dbReference>
<dbReference type="GO" id="GO:0006508">
    <property type="term" value="P:proteolysis"/>
    <property type="evidence" value="ECO:0007669"/>
    <property type="project" value="InterPro"/>
</dbReference>
<proteinExistence type="predicted"/>
<dbReference type="EC" id="2.7.7.49" evidence="1"/>
<dbReference type="GO" id="GO:0003676">
    <property type="term" value="F:nucleic acid binding"/>
    <property type="evidence" value="ECO:0007669"/>
    <property type="project" value="InterPro"/>
</dbReference>
<dbReference type="Pfam" id="PF17917">
    <property type="entry name" value="RT_RNaseH"/>
    <property type="match status" value="1"/>
</dbReference>
<dbReference type="Gene3D" id="1.10.340.70">
    <property type="match status" value="1"/>
</dbReference>
<dbReference type="PANTHER" id="PTHR37984">
    <property type="entry name" value="PROTEIN CBG26694"/>
    <property type="match status" value="1"/>
</dbReference>
<dbReference type="GO" id="GO:0015074">
    <property type="term" value="P:DNA integration"/>
    <property type="evidence" value="ECO:0007669"/>
    <property type="project" value="InterPro"/>
</dbReference>
<evidence type="ECO:0000256" key="2">
    <source>
        <dbReference type="ARBA" id="ARBA00022679"/>
    </source>
</evidence>
<name>A0A2S2NV66_SCHGA</name>
<evidence type="ECO:0000256" key="6">
    <source>
        <dbReference type="ARBA" id="ARBA00022801"/>
    </source>
</evidence>
<evidence type="ECO:0000256" key="3">
    <source>
        <dbReference type="ARBA" id="ARBA00022695"/>
    </source>
</evidence>
<dbReference type="InterPro" id="IPR001969">
    <property type="entry name" value="Aspartic_peptidase_AS"/>
</dbReference>
<dbReference type="CDD" id="cd01647">
    <property type="entry name" value="RT_LTR"/>
    <property type="match status" value="1"/>
</dbReference>
<keyword evidence="4" id="KW-0540">Nuclease</keyword>
<dbReference type="InterPro" id="IPR021109">
    <property type="entry name" value="Peptidase_aspartic_dom_sf"/>
</dbReference>
<feature type="domain" description="Integrase catalytic" evidence="11">
    <location>
        <begin position="1129"/>
        <end position="1287"/>
    </location>
</feature>
<dbReference type="InterPro" id="IPR041373">
    <property type="entry name" value="RT_RNaseH"/>
</dbReference>
<evidence type="ECO:0000259" key="11">
    <source>
        <dbReference type="PROSITE" id="PS50994"/>
    </source>
</evidence>
<evidence type="ECO:0000256" key="9">
    <source>
        <dbReference type="SAM" id="MobiDB-lite"/>
    </source>
</evidence>
<dbReference type="PROSITE" id="PS50878">
    <property type="entry name" value="RT_POL"/>
    <property type="match status" value="1"/>
</dbReference>
<dbReference type="InterPro" id="IPR000477">
    <property type="entry name" value="RT_dom"/>
</dbReference>
<evidence type="ECO:0000256" key="4">
    <source>
        <dbReference type="ARBA" id="ARBA00022722"/>
    </source>
</evidence>
<dbReference type="CDD" id="cd00303">
    <property type="entry name" value="retropepsin_like"/>
    <property type="match status" value="1"/>
</dbReference>
<feature type="compositionally biased region" description="Basic and acidic residues" evidence="9">
    <location>
        <begin position="316"/>
        <end position="329"/>
    </location>
</feature>
<keyword evidence="7" id="KW-0695">RNA-directed DNA polymerase</keyword>
<sequence length="1417" mass="166153">MAPNRKKNYDEDLADRIDALENLLKKKIEKLEDKAEQDKEELKNELEEIYKKKMQECEEKYQTKILEMEERYINTFRNLSDIGQQNTTTQHNEIPRSQITEITKPLFYGNKKDQHPKDFLLRLEEYFSIKQIRKEEMVIVAGDCLKATAYNWFTTIRFQINNYDNFKYAFIDEYWSRDIQIQTWNQCLSTRQIQADTNYREHFSNWVTKLRHLEVPKLSEEEVVKNIASHYPGYLRAILISLPECTILNAMKILGAEEHRKETNYNDNRPNQYRENNYNQPRTQQRDNSWNNRPPPRRDNYQNQQPPRNNDYNNRTGREQPRNHEHNWREQQQINQVNIEENVNNTSEEGEREATIHAIKNVPTSNPSVSPYIQCNIEGESVPILIDTGATVSVLTKEIVDKILKWNPKTPVLPVNSVQISNAVGKKICKVSKQIFCACQIGTANIFVNFIQIEDLNEQGIIGADVLNQYNAQINFNDKTIQWDIDQKKHIIKFADKDPKVMTTEGQIKSIEVMEKQLNHVPLKEEEKECFTNLLEKYEHIFSNNPGKILQYECQIRVSPGEPVCQRPYPVPMSKLKKMDQEIQRMLNLGIIEQSSSPWSSPIVGVEKKNGDIRLCIDARQINKKIIPDKECPMNIEDILLKFQGAKYLSSIDLTAGYWQCPLKKDCREITAFLYRGRNYQFKVLPFGLINSVAEFQKILDKVLGPEILQFTAVYVDDIHITSTSFEEHMNHLEKIFKRFEQFNVTINLDKSQFLRDKIIFLGHIISAKGISMDPDKIQTIKNFQEPKNKKQVQAFIGFINFYRKFIRDLSQQTRILSQLTKKDVTWEWGEEHKNAFYTIKDKFLEDIIIQYPDFDRDFYLATDASRTHIGAELYQLDEKGNHRTLGFASRTLKDEEQRYYTTELELLAIVFGCFKYRNYILGHVTHLLTDHKALLFLNSCRLLNARLMRWSLKIQEFNLQVTHIPGKENIGADTLTRYPQSPTDNQLENYTRIYINKIMLDTYSKTLIQQFQQLKELQEQDQHIKQIIGRTIKKSDHRYQMYDDLLFYIDKTGKYRVMIPAIMAQGLIKETHEQYGHFGATKTYHLLRFQYQLNHMYRTIKKVTQSCDICQKSKMNNQLARGPLISNIPKGPRELVSLDLIGPLPRGQLGARYILVLLDVFSKYVQIYPIKKATTAIILNRIKNKYIPTCGKFKRILTDNGTQFHSKKWSEQLKLLDIQISVTTAYHPEGNPVERANREIGRILRTYCHSKHTSWVGYLNKIEYWLNNTTHTTTGYTPQALMGLPRNPLSLEHLIKFPKYTKTEETTVIIQLAKKRMKRIVEQRNKNLDKGKKFHTYAVHQQVLIKEHRLSSAEDHEIKKLFLLYRGPYTVQEVRSNNTIVVMEDDGKLTTHNMKNVKPYVPPDPGGFGDQLVLCN</sequence>
<dbReference type="GO" id="GO:0042575">
    <property type="term" value="C:DNA polymerase complex"/>
    <property type="evidence" value="ECO:0007669"/>
    <property type="project" value="UniProtKB-ARBA"/>
</dbReference>
<evidence type="ECO:0000256" key="5">
    <source>
        <dbReference type="ARBA" id="ARBA00022759"/>
    </source>
</evidence>
<dbReference type="Pfam" id="PF00078">
    <property type="entry name" value="RVT_1"/>
    <property type="match status" value="1"/>
</dbReference>
<organism evidence="12">
    <name type="scientific">Schizaphis graminum</name>
    <name type="common">Green bug aphid</name>
    <dbReference type="NCBI Taxonomy" id="13262"/>
    <lineage>
        <taxon>Eukaryota</taxon>
        <taxon>Metazoa</taxon>
        <taxon>Ecdysozoa</taxon>
        <taxon>Arthropoda</taxon>
        <taxon>Hexapoda</taxon>
        <taxon>Insecta</taxon>
        <taxon>Pterygota</taxon>
        <taxon>Neoptera</taxon>
        <taxon>Paraneoptera</taxon>
        <taxon>Hemiptera</taxon>
        <taxon>Sternorrhyncha</taxon>
        <taxon>Aphidomorpha</taxon>
        <taxon>Aphidoidea</taxon>
        <taxon>Aphididae</taxon>
        <taxon>Aphidini</taxon>
        <taxon>Schizaphis</taxon>
    </lineage>
</organism>
<dbReference type="Gene3D" id="3.30.70.270">
    <property type="match status" value="2"/>
</dbReference>
<dbReference type="Pfam" id="PF13975">
    <property type="entry name" value="gag-asp_proteas"/>
    <property type="match status" value="1"/>
</dbReference>
<keyword evidence="6" id="KW-0378">Hydrolase</keyword>
<dbReference type="InterPro" id="IPR043502">
    <property type="entry name" value="DNA/RNA_pol_sf"/>
</dbReference>
<dbReference type="PROSITE" id="PS00141">
    <property type="entry name" value="ASP_PROTEASE"/>
    <property type="match status" value="1"/>
</dbReference>
<keyword evidence="3" id="KW-0548">Nucleotidyltransferase</keyword>
<keyword evidence="5" id="KW-0255">Endonuclease</keyword>
<keyword evidence="8" id="KW-0175">Coiled coil</keyword>
<gene>
    <name evidence="12" type="primary">Tf2-1_7</name>
    <name evidence="12" type="ORF">g.120509</name>
</gene>
<evidence type="ECO:0000256" key="8">
    <source>
        <dbReference type="SAM" id="Coils"/>
    </source>
</evidence>
<dbReference type="GO" id="GO:0004519">
    <property type="term" value="F:endonuclease activity"/>
    <property type="evidence" value="ECO:0007669"/>
    <property type="project" value="UniProtKB-KW"/>
</dbReference>
<evidence type="ECO:0000313" key="12">
    <source>
        <dbReference type="EMBL" id="MBY21080.1"/>
    </source>
</evidence>
<dbReference type="SUPFAM" id="SSF50630">
    <property type="entry name" value="Acid proteases"/>
    <property type="match status" value="1"/>
</dbReference>
<dbReference type="FunFam" id="3.30.70.270:FF:000026">
    <property type="entry name" value="Transposon Ty3-G Gag-Pol polyprotein"/>
    <property type="match status" value="1"/>
</dbReference>
<dbReference type="InterPro" id="IPR001584">
    <property type="entry name" value="Integrase_cat-core"/>
</dbReference>
<evidence type="ECO:0000256" key="7">
    <source>
        <dbReference type="ARBA" id="ARBA00022918"/>
    </source>
</evidence>
<dbReference type="Gene3D" id="3.10.10.10">
    <property type="entry name" value="HIV Type 1 Reverse Transcriptase, subunit A, domain 1"/>
    <property type="match status" value="1"/>
</dbReference>
<dbReference type="SUPFAM" id="SSF53098">
    <property type="entry name" value="Ribonuclease H-like"/>
    <property type="match status" value="1"/>
</dbReference>
<dbReference type="Pfam" id="PF17921">
    <property type="entry name" value="Integrase_H2C2"/>
    <property type="match status" value="1"/>
</dbReference>
<feature type="domain" description="Reverse transcriptase" evidence="10">
    <location>
        <begin position="587"/>
        <end position="766"/>
    </location>
</feature>
<dbReference type="CDD" id="cd09274">
    <property type="entry name" value="RNase_HI_RT_Ty3"/>
    <property type="match status" value="1"/>
</dbReference>
<dbReference type="GO" id="GO:0003964">
    <property type="term" value="F:RNA-directed DNA polymerase activity"/>
    <property type="evidence" value="ECO:0007669"/>
    <property type="project" value="UniProtKB-KW"/>
</dbReference>
<dbReference type="GO" id="GO:0004190">
    <property type="term" value="F:aspartic-type endopeptidase activity"/>
    <property type="evidence" value="ECO:0007669"/>
    <property type="project" value="InterPro"/>
</dbReference>
<accession>A0A2S2NV66</accession>
<dbReference type="InterPro" id="IPR036397">
    <property type="entry name" value="RNaseH_sf"/>
</dbReference>
<dbReference type="InterPro" id="IPR012337">
    <property type="entry name" value="RNaseH-like_sf"/>
</dbReference>
<keyword evidence="2" id="KW-0808">Transferase</keyword>
<dbReference type="PROSITE" id="PS50994">
    <property type="entry name" value="INTEGRASE"/>
    <property type="match status" value="1"/>
</dbReference>
<dbReference type="InterPro" id="IPR041588">
    <property type="entry name" value="Integrase_H2C2"/>
</dbReference>
<protein>
    <recommendedName>
        <fullName evidence="1">RNA-directed DNA polymerase</fullName>
        <ecNumber evidence="1">2.7.7.49</ecNumber>
    </recommendedName>
</protein>
<feature type="coiled-coil region" evidence="8">
    <location>
        <begin position="10"/>
        <end position="63"/>
    </location>
</feature>
<feature type="compositionally biased region" description="Polar residues" evidence="9">
    <location>
        <begin position="301"/>
        <end position="315"/>
    </location>
</feature>
<dbReference type="Gene3D" id="2.40.70.10">
    <property type="entry name" value="Acid Proteases"/>
    <property type="match status" value="1"/>
</dbReference>
<dbReference type="EMBL" id="GGMR01008461">
    <property type="protein sequence ID" value="MBY21080.1"/>
    <property type="molecule type" value="Transcribed_RNA"/>
</dbReference>
<evidence type="ECO:0000259" key="10">
    <source>
        <dbReference type="PROSITE" id="PS50878"/>
    </source>
</evidence>
<dbReference type="SUPFAM" id="SSF56672">
    <property type="entry name" value="DNA/RNA polymerases"/>
    <property type="match status" value="1"/>
</dbReference>
<feature type="compositionally biased region" description="Polar residues" evidence="9">
    <location>
        <begin position="265"/>
        <end position="292"/>
    </location>
</feature>
<dbReference type="Gene3D" id="3.30.420.10">
    <property type="entry name" value="Ribonuclease H-like superfamily/Ribonuclease H"/>
    <property type="match status" value="1"/>
</dbReference>
<dbReference type="InterPro" id="IPR050951">
    <property type="entry name" value="Retrovirus_Pol_polyprotein"/>
</dbReference>
<dbReference type="Pfam" id="PF00665">
    <property type="entry name" value="rve"/>
    <property type="match status" value="1"/>
</dbReference>
<evidence type="ECO:0000256" key="1">
    <source>
        <dbReference type="ARBA" id="ARBA00012493"/>
    </source>
</evidence>
<reference evidence="12" key="1">
    <citation type="submission" date="2018-04" db="EMBL/GenBank/DDBJ databases">
        <title>Transcriptome of Schizaphis graminum biotype I.</title>
        <authorList>
            <person name="Scully E.D."/>
            <person name="Geib S.M."/>
            <person name="Palmer N.A."/>
            <person name="Koch K."/>
            <person name="Bradshaw J."/>
            <person name="Heng-Moss T."/>
            <person name="Sarath G."/>
        </authorList>
    </citation>
    <scope>NUCLEOTIDE SEQUENCE</scope>
</reference>
<dbReference type="InterPro" id="IPR043128">
    <property type="entry name" value="Rev_trsase/Diguanyl_cyclase"/>
</dbReference>
<feature type="region of interest" description="Disordered" evidence="9">
    <location>
        <begin position="261"/>
        <end position="334"/>
    </location>
</feature>